<dbReference type="Pfam" id="PF06325">
    <property type="entry name" value="PrmA"/>
    <property type="match status" value="1"/>
</dbReference>
<comment type="catalytic activity">
    <reaction evidence="6">
        <text>L-lysyl-[protein] + 3 S-adenosyl-L-methionine = N(6),N(6),N(6)-trimethyl-L-lysyl-[protein] + 3 S-adenosyl-L-homocysteine + 3 H(+)</text>
        <dbReference type="Rhea" id="RHEA:54192"/>
        <dbReference type="Rhea" id="RHEA-COMP:9752"/>
        <dbReference type="Rhea" id="RHEA-COMP:13826"/>
        <dbReference type="ChEBI" id="CHEBI:15378"/>
        <dbReference type="ChEBI" id="CHEBI:29969"/>
        <dbReference type="ChEBI" id="CHEBI:57856"/>
        <dbReference type="ChEBI" id="CHEBI:59789"/>
        <dbReference type="ChEBI" id="CHEBI:61961"/>
    </reaction>
</comment>
<comment type="subcellular location">
    <subcellularLocation>
        <location evidence="6">Cytoplasm</location>
    </subcellularLocation>
</comment>
<feature type="binding site" evidence="6">
    <location>
        <position position="187"/>
    </location>
    <ligand>
        <name>S-adenosyl-L-methionine</name>
        <dbReference type="ChEBI" id="CHEBI:59789"/>
    </ligand>
</feature>
<evidence type="ECO:0000256" key="3">
    <source>
        <dbReference type="ARBA" id="ARBA00022603"/>
    </source>
</evidence>
<dbReference type="InterPro" id="IPR004498">
    <property type="entry name" value="Ribosomal_PrmA_MeTrfase"/>
</dbReference>
<name>A0ABY4X8R3_9SPHN</name>
<evidence type="ECO:0000256" key="6">
    <source>
        <dbReference type="HAMAP-Rule" id="MF_00735"/>
    </source>
</evidence>
<dbReference type="SUPFAM" id="SSF53335">
    <property type="entry name" value="S-adenosyl-L-methionine-dependent methyltransferases"/>
    <property type="match status" value="1"/>
</dbReference>
<dbReference type="CDD" id="cd02440">
    <property type="entry name" value="AdoMet_MTases"/>
    <property type="match status" value="1"/>
</dbReference>
<dbReference type="Gene3D" id="3.40.50.150">
    <property type="entry name" value="Vaccinia Virus protein VP39"/>
    <property type="match status" value="1"/>
</dbReference>
<evidence type="ECO:0000256" key="2">
    <source>
        <dbReference type="ARBA" id="ARBA00022490"/>
    </source>
</evidence>
<keyword evidence="4 6" id="KW-0808">Transferase</keyword>
<dbReference type="HAMAP" id="MF_00735">
    <property type="entry name" value="Methyltr_PrmA"/>
    <property type="match status" value="1"/>
</dbReference>
<keyword evidence="7" id="KW-0687">Ribonucleoprotein</keyword>
<evidence type="ECO:0000256" key="5">
    <source>
        <dbReference type="ARBA" id="ARBA00022691"/>
    </source>
</evidence>
<dbReference type="InterPro" id="IPR050078">
    <property type="entry name" value="Ribosomal_L11_MeTrfase_PrmA"/>
</dbReference>
<keyword evidence="3 6" id="KW-0489">Methyltransferase</keyword>
<dbReference type="GO" id="GO:0008168">
    <property type="term" value="F:methyltransferase activity"/>
    <property type="evidence" value="ECO:0007669"/>
    <property type="project" value="UniProtKB-KW"/>
</dbReference>
<dbReference type="InterPro" id="IPR029063">
    <property type="entry name" value="SAM-dependent_MTases_sf"/>
</dbReference>
<sequence>MSAEATSWKIVLPCTRAEAEALALATDPFPDLDTPPVLNTLEPDETQPEAWLLEAYVEGEPDAATIAAVRALVASTEAPRVEPVPDQDWVTLSQAGLEPIHAGRFFVHTAAHADVAPPPGAVPFLIDAGQAFGTGHHYTTAGCLEVLDGLKRAGRRFEAIADVGTGTGLLAFAALALWPRARALATDIDPVSVRVTLDNAEANGVRIGGGRGALVVAEAEGVAHPLYDAFGPFDLVIANILAQPLIELAPSIGAVVAPGGTLLLAGLLDSQADAVAAAYRRRGFRLAASHQRGDWPVLTLRKRRTWLRD</sequence>
<evidence type="ECO:0000313" key="8">
    <source>
        <dbReference type="Proteomes" id="UP001056937"/>
    </source>
</evidence>
<evidence type="ECO:0000256" key="1">
    <source>
        <dbReference type="ARBA" id="ARBA00009741"/>
    </source>
</evidence>
<dbReference type="PANTHER" id="PTHR43648">
    <property type="entry name" value="ELECTRON TRANSFER FLAVOPROTEIN BETA SUBUNIT LYSINE METHYLTRANSFERASE"/>
    <property type="match status" value="1"/>
</dbReference>
<reference evidence="7" key="1">
    <citation type="journal article" date="2022" name="Toxins">
        <title>Genomic Analysis of Sphingopyxis sp. USTB-05 for Biodegrading Cyanobacterial Hepatotoxins.</title>
        <authorList>
            <person name="Liu C."/>
            <person name="Xu Q."/>
            <person name="Zhao Z."/>
            <person name="Zhang H."/>
            <person name="Liu X."/>
            <person name="Yin C."/>
            <person name="Liu Y."/>
            <person name="Yan H."/>
        </authorList>
    </citation>
    <scope>NUCLEOTIDE SEQUENCE</scope>
    <source>
        <strain evidence="7">NBD5</strain>
    </source>
</reference>
<feature type="binding site" evidence="6">
    <location>
        <position position="239"/>
    </location>
    <ligand>
        <name>S-adenosyl-L-methionine</name>
        <dbReference type="ChEBI" id="CHEBI:59789"/>
    </ligand>
</feature>
<keyword evidence="5 6" id="KW-0949">S-adenosyl-L-methionine</keyword>
<feature type="binding site" evidence="6">
    <location>
        <position position="164"/>
    </location>
    <ligand>
        <name>S-adenosyl-L-methionine</name>
        <dbReference type="ChEBI" id="CHEBI:59789"/>
    </ligand>
</feature>
<evidence type="ECO:0000313" key="7">
    <source>
        <dbReference type="EMBL" id="USI73336.1"/>
    </source>
</evidence>
<comment type="similarity">
    <text evidence="1 6">Belongs to the methyltransferase superfamily. PrmA family.</text>
</comment>
<evidence type="ECO:0000256" key="4">
    <source>
        <dbReference type="ARBA" id="ARBA00022679"/>
    </source>
</evidence>
<keyword evidence="7" id="KW-0689">Ribosomal protein</keyword>
<proteinExistence type="inferred from homology"/>
<keyword evidence="8" id="KW-1185">Reference proteome</keyword>
<gene>
    <name evidence="6" type="primary">prmA</name>
    <name evidence="7" type="ORF">LHA26_02310</name>
</gene>
<organism evidence="7 8">
    <name type="scientific">Sphingomonas morindae</name>
    <dbReference type="NCBI Taxonomy" id="1541170"/>
    <lineage>
        <taxon>Bacteria</taxon>
        <taxon>Pseudomonadati</taxon>
        <taxon>Pseudomonadota</taxon>
        <taxon>Alphaproteobacteria</taxon>
        <taxon>Sphingomonadales</taxon>
        <taxon>Sphingomonadaceae</taxon>
        <taxon>Sphingomonas</taxon>
    </lineage>
</organism>
<dbReference type="Proteomes" id="UP001056937">
    <property type="component" value="Chromosome 1"/>
</dbReference>
<dbReference type="EMBL" id="CP084930">
    <property type="protein sequence ID" value="USI73336.1"/>
    <property type="molecule type" value="Genomic_DNA"/>
</dbReference>
<keyword evidence="2 6" id="KW-0963">Cytoplasm</keyword>
<dbReference type="RefSeq" id="WP_252167147.1">
    <property type="nucleotide sequence ID" value="NZ_CP084930.1"/>
</dbReference>
<comment type="function">
    <text evidence="6">Methylates ribosomal protein L11.</text>
</comment>
<accession>A0ABY4X8R3</accession>
<dbReference type="PANTHER" id="PTHR43648:SF1">
    <property type="entry name" value="ELECTRON TRANSFER FLAVOPROTEIN BETA SUBUNIT LYSINE METHYLTRANSFERASE"/>
    <property type="match status" value="1"/>
</dbReference>
<protein>
    <recommendedName>
        <fullName evidence="6">Ribosomal protein L11 methyltransferase</fullName>
        <shortName evidence="6">L11 Mtase</shortName>
        <ecNumber evidence="6">2.1.1.-</ecNumber>
    </recommendedName>
</protein>
<feature type="binding site" evidence="6">
    <location>
        <position position="140"/>
    </location>
    <ligand>
        <name>S-adenosyl-L-methionine</name>
        <dbReference type="ChEBI" id="CHEBI:59789"/>
    </ligand>
</feature>
<dbReference type="EC" id="2.1.1.-" evidence="6"/>
<dbReference type="GO" id="GO:0005840">
    <property type="term" value="C:ribosome"/>
    <property type="evidence" value="ECO:0007669"/>
    <property type="project" value="UniProtKB-KW"/>
</dbReference>
<dbReference type="GO" id="GO:0032259">
    <property type="term" value="P:methylation"/>
    <property type="evidence" value="ECO:0007669"/>
    <property type="project" value="UniProtKB-KW"/>
</dbReference>